<reference evidence="10" key="1">
    <citation type="submission" date="2021-01" db="UniProtKB">
        <authorList>
            <consortium name="EnsemblMetazoa"/>
        </authorList>
    </citation>
    <scope>IDENTIFICATION</scope>
</reference>
<dbReference type="Proteomes" id="UP000594262">
    <property type="component" value="Unplaced"/>
</dbReference>
<evidence type="ECO:0000313" key="11">
    <source>
        <dbReference type="Proteomes" id="UP000594262"/>
    </source>
</evidence>
<dbReference type="PANTHER" id="PTHR16140:SF0">
    <property type="entry name" value="NON-STRUCTURAL MAINTENANCE OF CHROMOSOMES ELEMENT 4"/>
    <property type="match status" value="1"/>
</dbReference>
<dbReference type="InterPro" id="IPR027786">
    <property type="entry name" value="Nse4/EID"/>
</dbReference>
<name>A0A7M5UR16_9CNID</name>
<evidence type="ECO:0000313" key="10">
    <source>
        <dbReference type="EnsemblMetazoa" id="CLYHEMP001235.1"/>
    </source>
</evidence>
<comment type="function">
    <text evidence="7">Component of the SMC5-SMC6 complex, that promotes sister chromatid alignment after DNA damage and facilitates double-stranded DNA breaks (DSBs) repair via homologous recombination between sister chromatids.</text>
</comment>
<evidence type="ECO:0000259" key="9">
    <source>
        <dbReference type="Pfam" id="PF15412"/>
    </source>
</evidence>
<dbReference type="GO" id="GO:0030915">
    <property type="term" value="C:Smc5-Smc6 complex"/>
    <property type="evidence" value="ECO:0007669"/>
    <property type="project" value="UniProtKB-UniRule"/>
</dbReference>
<evidence type="ECO:0000256" key="6">
    <source>
        <dbReference type="ARBA" id="ARBA00023242"/>
    </source>
</evidence>
<organism evidence="10 11">
    <name type="scientific">Clytia hemisphaerica</name>
    <dbReference type="NCBI Taxonomy" id="252671"/>
    <lineage>
        <taxon>Eukaryota</taxon>
        <taxon>Metazoa</taxon>
        <taxon>Cnidaria</taxon>
        <taxon>Hydrozoa</taxon>
        <taxon>Hydroidolina</taxon>
        <taxon>Leptothecata</taxon>
        <taxon>Obeliida</taxon>
        <taxon>Clytiidae</taxon>
        <taxon>Clytia</taxon>
    </lineage>
</organism>
<comment type="similarity">
    <text evidence="2 7">Belongs to the NSE4 family.</text>
</comment>
<dbReference type="RefSeq" id="XP_066919790.1">
    <property type="nucleotide sequence ID" value="XM_067063689.1"/>
</dbReference>
<dbReference type="Pfam" id="PF15412">
    <property type="entry name" value="Nse4-Nse3_bdg"/>
    <property type="match status" value="1"/>
</dbReference>
<dbReference type="GO" id="GO:0006310">
    <property type="term" value="P:DNA recombination"/>
    <property type="evidence" value="ECO:0007669"/>
    <property type="project" value="UniProtKB-UniRule"/>
</dbReference>
<dbReference type="InterPro" id="IPR014854">
    <property type="entry name" value="Nse4_C"/>
</dbReference>
<accession>A0A7M5UR16</accession>
<dbReference type="Pfam" id="PF08743">
    <property type="entry name" value="Nse4_C"/>
    <property type="match status" value="1"/>
</dbReference>
<dbReference type="OrthoDB" id="361242at2759"/>
<evidence type="ECO:0000256" key="3">
    <source>
        <dbReference type="ARBA" id="ARBA00022763"/>
    </source>
</evidence>
<evidence type="ECO:0000259" key="8">
    <source>
        <dbReference type="Pfam" id="PF08743"/>
    </source>
</evidence>
<dbReference type="GO" id="GO:0006281">
    <property type="term" value="P:DNA repair"/>
    <property type="evidence" value="ECO:0007669"/>
    <property type="project" value="UniProtKB-UniRule"/>
</dbReference>
<dbReference type="GeneID" id="136807119"/>
<sequence>MGDDKENVPKDSKLSEYSIYDEDEERRKVRAEYRHLNQISEENAEEIIRPTSTKISEIIKVGEDLFSKVRRPREAVHDSAHLLYLSKKSREQAQELKTDIVAFDNVTFIKKLIGSVNGYQLTGCSEEDDDEIDLPKDAWKTLGRKAVSLFKKAPAFEFLLGPLVIEVQVKEKVVRQRKKDENVATKKLEQIVSVEKQEEATTKEVDRIYKILKKKTKDGSRPICFFNFAVNPESFGQTVENIFHIAFLIKDSRVIVDFDEDDIPTINLNKNRTEEHTSETQRKQVVMPLTMKEWKELVEVYDIQESTIPTRAKIH</sequence>
<dbReference type="InterPro" id="IPR029225">
    <property type="entry name" value="Nse4_Nse3-bd"/>
</dbReference>
<keyword evidence="5 7" id="KW-0234">DNA repair</keyword>
<evidence type="ECO:0000256" key="1">
    <source>
        <dbReference type="ARBA" id="ARBA00004123"/>
    </source>
</evidence>
<evidence type="ECO:0000256" key="7">
    <source>
        <dbReference type="RuleBase" id="RU365071"/>
    </source>
</evidence>
<evidence type="ECO:0000256" key="5">
    <source>
        <dbReference type="ARBA" id="ARBA00023204"/>
    </source>
</evidence>
<feature type="domain" description="Nse4/EID protein Nse3/MAGE-binding" evidence="9">
    <location>
        <begin position="78"/>
        <end position="131"/>
    </location>
</feature>
<keyword evidence="3 7" id="KW-0227">DNA damage</keyword>
<keyword evidence="4 7" id="KW-0233">DNA recombination</keyword>
<keyword evidence="6 7" id="KW-0539">Nucleus</keyword>
<keyword evidence="11" id="KW-1185">Reference proteome</keyword>
<dbReference type="AlphaFoldDB" id="A0A7M5UR16"/>
<evidence type="ECO:0000256" key="4">
    <source>
        <dbReference type="ARBA" id="ARBA00023172"/>
    </source>
</evidence>
<comment type="subunit">
    <text evidence="7">Component of the SMC5-SMC6 complex.</text>
</comment>
<comment type="subcellular location">
    <subcellularLocation>
        <location evidence="1 7">Nucleus</location>
    </subcellularLocation>
</comment>
<dbReference type="GO" id="GO:0005634">
    <property type="term" value="C:nucleus"/>
    <property type="evidence" value="ECO:0007669"/>
    <property type="project" value="UniProtKB-SubCell"/>
</dbReference>
<dbReference type="PANTHER" id="PTHR16140">
    <property type="entry name" value="NON-STRUCTURAL MAINTENANCE OF CHROMOSOMES ELEMENT 4"/>
    <property type="match status" value="1"/>
</dbReference>
<protein>
    <recommendedName>
        <fullName evidence="7">Non-structural maintenance of chromosomes element 4</fullName>
    </recommendedName>
</protein>
<dbReference type="EnsemblMetazoa" id="CLYHEMT001235.1">
    <property type="protein sequence ID" value="CLYHEMP001235.1"/>
    <property type="gene ID" value="CLYHEMG001235"/>
</dbReference>
<proteinExistence type="inferred from homology"/>
<evidence type="ECO:0000256" key="2">
    <source>
        <dbReference type="ARBA" id="ARBA00008997"/>
    </source>
</evidence>
<feature type="domain" description="Non-structural maintenance of chromosome element 4 C-terminal" evidence="8">
    <location>
        <begin position="222"/>
        <end position="308"/>
    </location>
</feature>